<dbReference type="GO" id="GO:0004672">
    <property type="term" value="F:protein kinase activity"/>
    <property type="evidence" value="ECO:0007669"/>
    <property type="project" value="InterPro"/>
</dbReference>
<evidence type="ECO:0000256" key="1">
    <source>
        <dbReference type="PROSITE-ProRule" id="PRU10141"/>
    </source>
</evidence>
<keyword evidence="5" id="KW-1185">Reference proteome</keyword>
<protein>
    <submittedName>
        <fullName evidence="4">Protein kinase family protein</fullName>
    </submittedName>
</protein>
<keyword evidence="2" id="KW-1133">Transmembrane helix</keyword>
<dbReference type="Proteomes" id="UP000284416">
    <property type="component" value="Unassembled WGS sequence"/>
</dbReference>
<keyword evidence="2" id="KW-0472">Membrane</keyword>
<dbReference type="InterPro" id="IPR011009">
    <property type="entry name" value="Kinase-like_dom_sf"/>
</dbReference>
<dbReference type="PANTHER" id="PTHR44167:SF24">
    <property type="entry name" value="SERINE_THREONINE-PROTEIN KINASE CHK2"/>
    <property type="match status" value="1"/>
</dbReference>
<dbReference type="GO" id="GO:0005524">
    <property type="term" value="F:ATP binding"/>
    <property type="evidence" value="ECO:0007669"/>
    <property type="project" value="UniProtKB-UniRule"/>
</dbReference>
<proteinExistence type="predicted"/>
<dbReference type="EMBL" id="QWEG01000021">
    <property type="protein sequence ID" value="RHW31819.1"/>
    <property type="molecule type" value="Genomic_DNA"/>
</dbReference>
<feature type="binding site" evidence="1">
    <location>
        <position position="53"/>
    </location>
    <ligand>
        <name>ATP</name>
        <dbReference type="ChEBI" id="CHEBI:30616"/>
    </ligand>
</feature>
<dbReference type="InterPro" id="IPR000719">
    <property type="entry name" value="Prot_kinase_dom"/>
</dbReference>
<dbReference type="AlphaFoldDB" id="A0A417YGB2"/>
<keyword evidence="4" id="KW-0418">Kinase</keyword>
<comment type="caution">
    <text evidence="4">The sequence shown here is derived from an EMBL/GenBank/DDBJ whole genome shotgun (WGS) entry which is preliminary data.</text>
</comment>
<dbReference type="Gene3D" id="1.10.510.10">
    <property type="entry name" value="Transferase(Phosphotransferase) domain 1"/>
    <property type="match status" value="1"/>
</dbReference>
<sequence>MMHPSKNQCNFKPGTVIEGKWHGHRYVLLKELGKGANGTVYLVKRGNFNVALKISTNSMSVTSEANVLKSFAKVQGPFLGPSLLDVDDWITKDGRYSFYVMEYIKGSGLQEFLGAKGKDWIQPLFLQLLHDLGELHRNGWIFGDLKPENLIVAGPPTRIRCIDVGGTTIEGRSIKEFTEFFDRGYWGLGSRKAEPSYDLFAVAMVMISTSYPGRFQKQEGGLTQLLGAISTKEALRDYKPVLTKALQGKYTAAIEMRNDLLSCTKQFGFSEKTPHRTRMALRQAVHQTQLARARGKKAGIGETFYIVSVMAILYIVYIVMSVT</sequence>
<keyword evidence="1" id="KW-0067">ATP-binding</keyword>
<dbReference type="Pfam" id="PF00069">
    <property type="entry name" value="Pkinase"/>
    <property type="match status" value="1"/>
</dbReference>
<dbReference type="PANTHER" id="PTHR44167">
    <property type="entry name" value="OVARIAN-SPECIFIC SERINE/THREONINE-PROTEIN KINASE LOK-RELATED"/>
    <property type="match status" value="1"/>
</dbReference>
<name>A0A417YGB2_9BACI</name>
<dbReference type="InterPro" id="IPR017441">
    <property type="entry name" value="Protein_kinase_ATP_BS"/>
</dbReference>
<gene>
    <name evidence="4" type="ORF">D1B31_21850</name>
</gene>
<reference evidence="4 5" key="1">
    <citation type="journal article" date="2017" name="Int. J. Syst. Evol. Microbiol.">
        <title>Bacillus notoginsengisoli sp. nov., a novel bacterium isolated from the rhizosphere of Panax notoginseng.</title>
        <authorList>
            <person name="Zhang M.Y."/>
            <person name="Cheng J."/>
            <person name="Cai Y."/>
            <person name="Zhang T.Y."/>
            <person name="Wu Y.Y."/>
            <person name="Manikprabhu D."/>
            <person name="Li W.J."/>
            <person name="Zhang Y.X."/>
        </authorList>
    </citation>
    <scope>NUCLEOTIDE SEQUENCE [LARGE SCALE GENOMIC DNA]</scope>
    <source>
        <strain evidence="4 5">JCM 30743</strain>
    </source>
</reference>
<dbReference type="PROSITE" id="PS50011">
    <property type="entry name" value="PROTEIN_KINASE_DOM"/>
    <property type="match status" value="1"/>
</dbReference>
<dbReference type="RefSeq" id="WP_118924477.1">
    <property type="nucleotide sequence ID" value="NZ_QWEG01000021.1"/>
</dbReference>
<feature type="transmembrane region" description="Helical" evidence="2">
    <location>
        <begin position="304"/>
        <end position="322"/>
    </location>
</feature>
<keyword evidence="1" id="KW-0547">Nucleotide-binding</keyword>
<dbReference type="SMART" id="SM00220">
    <property type="entry name" value="S_TKc"/>
    <property type="match status" value="1"/>
</dbReference>
<feature type="domain" description="Protein kinase" evidence="3">
    <location>
        <begin position="26"/>
        <end position="305"/>
    </location>
</feature>
<keyword evidence="4" id="KW-0808">Transferase</keyword>
<evidence type="ECO:0000313" key="5">
    <source>
        <dbReference type="Proteomes" id="UP000284416"/>
    </source>
</evidence>
<evidence type="ECO:0000259" key="3">
    <source>
        <dbReference type="PROSITE" id="PS50011"/>
    </source>
</evidence>
<keyword evidence="2" id="KW-0812">Transmembrane</keyword>
<organism evidence="4 5">
    <name type="scientific">Neobacillus notoginsengisoli</name>
    <dbReference type="NCBI Taxonomy" id="1578198"/>
    <lineage>
        <taxon>Bacteria</taxon>
        <taxon>Bacillati</taxon>
        <taxon>Bacillota</taxon>
        <taxon>Bacilli</taxon>
        <taxon>Bacillales</taxon>
        <taxon>Bacillaceae</taxon>
        <taxon>Neobacillus</taxon>
    </lineage>
</organism>
<dbReference type="OrthoDB" id="583109at2"/>
<evidence type="ECO:0000256" key="2">
    <source>
        <dbReference type="SAM" id="Phobius"/>
    </source>
</evidence>
<evidence type="ECO:0000313" key="4">
    <source>
        <dbReference type="EMBL" id="RHW31819.1"/>
    </source>
</evidence>
<accession>A0A417YGB2</accession>
<dbReference type="PROSITE" id="PS00107">
    <property type="entry name" value="PROTEIN_KINASE_ATP"/>
    <property type="match status" value="1"/>
</dbReference>
<dbReference type="SUPFAM" id="SSF56112">
    <property type="entry name" value="Protein kinase-like (PK-like)"/>
    <property type="match status" value="1"/>
</dbReference>